<dbReference type="AlphaFoldDB" id="A0A917UIC3"/>
<dbReference type="PANTHER" id="PTHR34406:SF1">
    <property type="entry name" value="PROTEIN YCEI"/>
    <property type="match status" value="1"/>
</dbReference>
<gene>
    <name evidence="2" type="ORF">GCM10008939_00300</name>
</gene>
<dbReference type="InterPro" id="IPR036761">
    <property type="entry name" value="TTHA0802/YceI-like_sf"/>
</dbReference>
<dbReference type="InterPro" id="IPR007372">
    <property type="entry name" value="Lipid/polyisoprenoid-bd_YceI"/>
</dbReference>
<dbReference type="Gene3D" id="2.40.128.110">
    <property type="entry name" value="Lipid/polyisoprenoid-binding, YceI-like"/>
    <property type="match status" value="1"/>
</dbReference>
<evidence type="ECO:0000259" key="1">
    <source>
        <dbReference type="SMART" id="SM00867"/>
    </source>
</evidence>
<dbReference type="PANTHER" id="PTHR34406">
    <property type="entry name" value="PROTEIN YCEI"/>
    <property type="match status" value="1"/>
</dbReference>
<dbReference type="RefSeq" id="WP_188960225.1">
    <property type="nucleotide sequence ID" value="NZ_BMOE01000001.1"/>
</dbReference>
<dbReference type="SUPFAM" id="SSF101874">
    <property type="entry name" value="YceI-like"/>
    <property type="match status" value="1"/>
</dbReference>
<sequence>MNWNIDPAHSTASFTVRHLAISNVRGNFSGVEGTIVTDDAGKPVSVSARIPVDTVNTGQPDRDGHLKSPDFFHAEQHTHITFEGSSVKDLGGNEYDISGTLTMHGESRPVTLRTEVTGPAKDPMSGAQKIGAEATVQLNRKDYGLTWNVALEAGGVLVSENVKVHLEIQAAQA</sequence>
<feature type="domain" description="Lipid/polyisoprenoid-binding YceI-like" evidence="1">
    <location>
        <begin position="2"/>
        <end position="171"/>
    </location>
</feature>
<dbReference type="Pfam" id="PF04264">
    <property type="entry name" value="YceI"/>
    <property type="match status" value="1"/>
</dbReference>
<dbReference type="Proteomes" id="UP000635726">
    <property type="component" value="Unassembled WGS sequence"/>
</dbReference>
<evidence type="ECO:0000313" key="2">
    <source>
        <dbReference type="EMBL" id="GGJ60514.1"/>
    </source>
</evidence>
<proteinExistence type="predicted"/>
<comment type="caution">
    <text evidence="2">The sequence shown here is derived from an EMBL/GenBank/DDBJ whole genome shotgun (WGS) entry which is preliminary data.</text>
</comment>
<dbReference type="SMART" id="SM00867">
    <property type="entry name" value="YceI"/>
    <property type="match status" value="1"/>
</dbReference>
<keyword evidence="3" id="KW-1185">Reference proteome</keyword>
<dbReference type="EMBL" id="BMOE01000001">
    <property type="protein sequence ID" value="GGJ60514.1"/>
    <property type="molecule type" value="Genomic_DNA"/>
</dbReference>
<reference evidence="2" key="1">
    <citation type="journal article" date="2014" name="Int. J. Syst. Evol. Microbiol.">
        <title>Complete genome sequence of Corynebacterium casei LMG S-19264T (=DSM 44701T), isolated from a smear-ripened cheese.</title>
        <authorList>
            <consortium name="US DOE Joint Genome Institute (JGI-PGF)"/>
            <person name="Walter F."/>
            <person name="Albersmeier A."/>
            <person name="Kalinowski J."/>
            <person name="Ruckert C."/>
        </authorList>
    </citation>
    <scope>NUCLEOTIDE SEQUENCE</scope>
    <source>
        <strain evidence="2">JCM 14371</strain>
    </source>
</reference>
<evidence type="ECO:0000313" key="3">
    <source>
        <dbReference type="Proteomes" id="UP000635726"/>
    </source>
</evidence>
<accession>A0A917UIC3</accession>
<organism evidence="2 3">
    <name type="scientific">Deinococcus aquiradiocola</name>
    <dbReference type="NCBI Taxonomy" id="393059"/>
    <lineage>
        <taxon>Bacteria</taxon>
        <taxon>Thermotogati</taxon>
        <taxon>Deinococcota</taxon>
        <taxon>Deinococci</taxon>
        <taxon>Deinococcales</taxon>
        <taxon>Deinococcaceae</taxon>
        <taxon>Deinococcus</taxon>
    </lineage>
</organism>
<reference evidence="2" key="2">
    <citation type="submission" date="2020-09" db="EMBL/GenBank/DDBJ databases">
        <authorList>
            <person name="Sun Q."/>
            <person name="Ohkuma M."/>
        </authorList>
    </citation>
    <scope>NUCLEOTIDE SEQUENCE</scope>
    <source>
        <strain evidence="2">JCM 14371</strain>
    </source>
</reference>
<protein>
    <recommendedName>
        <fullName evidence="1">Lipid/polyisoprenoid-binding YceI-like domain-containing protein</fullName>
    </recommendedName>
</protein>
<name>A0A917UIC3_9DEIO</name>